<feature type="region of interest" description="Disordered" evidence="1">
    <location>
        <begin position="305"/>
        <end position="569"/>
    </location>
</feature>
<feature type="compositionally biased region" description="Polar residues" evidence="1">
    <location>
        <begin position="452"/>
        <end position="462"/>
    </location>
</feature>
<sequence length="569" mass="59914">MRDKACKSSKNRGEGVDKIWGKRTTKIRGFFLGTAFGRSRGCGQRSGPCGQRPGAAPSVQGLRPASRTSGQRSQAAASVQELRPAFTGLRPASRTSGQRSQGCGQRSQPAASVQDKRPACTGLRPAFTACGQRPGQAASVHRAAASVHSLRPASRTSGQRSQGCGQRSQGCGQRSQPAASSAQGPLKSVKSVKSAPAPLRPCALRPVKDYNARGGVTGPGAGCHSPSFILLGSLTGRGTSSITFPLKSTTIFRGRARSGHHPCRFFILRPGHPPRELQEVWWPCPEWTSTVPIFHTQLGQVKACGQRSQASGQRSQDSGQRSQAAASVQDKRPASTGCGQRSQAAASVQDKRPAFTGCGQRSGQAASVHRLRPAFRTSGQRSQAAAGVQDKRPAFTGCGQRSQAAASVQDKRPAFTGCGQRSGPAASVQDKRPATLDGASCIHGGEAMPAQWSASRSTARGHSPSRVRTATRRGSTTAPARRVHPTPQGGIERKIISLGSKLPSRGMQRTKPSSVQGLPAPGSSPEEDRAWTVHRPSREPANTNEPNATHAPPRVPAEMHPARPLDYGT</sequence>
<dbReference type="Proteomes" id="UP001153076">
    <property type="component" value="Unassembled WGS sequence"/>
</dbReference>
<feature type="compositionally biased region" description="Low complexity" evidence="1">
    <location>
        <begin position="93"/>
        <end position="108"/>
    </location>
</feature>
<dbReference type="EMBL" id="JAKOGI010004755">
    <property type="protein sequence ID" value="KAJ8419605.1"/>
    <property type="molecule type" value="Genomic_DNA"/>
</dbReference>
<feature type="compositionally biased region" description="Low complexity" evidence="1">
    <location>
        <begin position="140"/>
        <end position="176"/>
    </location>
</feature>
<organism evidence="2 3">
    <name type="scientific">Carnegiea gigantea</name>
    <dbReference type="NCBI Taxonomy" id="171969"/>
    <lineage>
        <taxon>Eukaryota</taxon>
        <taxon>Viridiplantae</taxon>
        <taxon>Streptophyta</taxon>
        <taxon>Embryophyta</taxon>
        <taxon>Tracheophyta</taxon>
        <taxon>Spermatophyta</taxon>
        <taxon>Magnoliopsida</taxon>
        <taxon>eudicotyledons</taxon>
        <taxon>Gunneridae</taxon>
        <taxon>Pentapetalae</taxon>
        <taxon>Caryophyllales</taxon>
        <taxon>Cactineae</taxon>
        <taxon>Cactaceae</taxon>
        <taxon>Cactoideae</taxon>
        <taxon>Echinocereeae</taxon>
        <taxon>Carnegiea</taxon>
    </lineage>
</organism>
<feature type="compositionally biased region" description="Low complexity" evidence="1">
    <location>
        <begin position="305"/>
        <end position="327"/>
    </location>
</feature>
<protein>
    <submittedName>
        <fullName evidence="2">Uncharacterized protein</fullName>
    </submittedName>
</protein>
<evidence type="ECO:0000256" key="1">
    <source>
        <dbReference type="SAM" id="MobiDB-lite"/>
    </source>
</evidence>
<accession>A0A9Q1GG07</accession>
<keyword evidence="3" id="KW-1185">Reference proteome</keyword>
<dbReference type="OrthoDB" id="431454at2759"/>
<feature type="region of interest" description="Disordered" evidence="1">
    <location>
        <begin position="140"/>
        <end position="195"/>
    </location>
</feature>
<name>A0A9Q1GG07_9CARY</name>
<feature type="region of interest" description="Disordered" evidence="1">
    <location>
        <begin position="39"/>
        <end position="117"/>
    </location>
</feature>
<dbReference type="AlphaFoldDB" id="A0A9Q1GG07"/>
<evidence type="ECO:0000313" key="3">
    <source>
        <dbReference type="Proteomes" id="UP001153076"/>
    </source>
</evidence>
<reference evidence="2" key="1">
    <citation type="submission" date="2022-04" db="EMBL/GenBank/DDBJ databases">
        <title>Carnegiea gigantea Genome sequencing and assembly v2.</title>
        <authorList>
            <person name="Copetti D."/>
            <person name="Sanderson M.J."/>
            <person name="Burquez A."/>
            <person name="Wojciechowski M.F."/>
        </authorList>
    </citation>
    <scope>NUCLEOTIDE SEQUENCE</scope>
    <source>
        <strain evidence="2">SGP5-SGP5p</strain>
        <tissue evidence="2">Aerial part</tissue>
    </source>
</reference>
<proteinExistence type="predicted"/>
<evidence type="ECO:0000313" key="2">
    <source>
        <dbReference type="EMBL" id="KAJ8419605.1"/>
    </source>
</evidence>
<feature type="compositionally biased region" description="Polar residues" evidence="1">
    <location>
        <begin position="337"/>
        <end position="346"/>
    </location>
</feature>
<gene>
    <name evidence="2" type="ORF">Cgig2_021709</name>
</gene>
<feature type="compositionally biased region" description="Polar residues" evidence="1">
    <location>
        <begin position="66"/>
        <end position="77"/>
    </location>
</feature>
<comment type="caution">
    <text evidence="2">The sequence shown here is derived from an EMBL/GenBank/DDBJ whole genome shotgun (WGS) entry which is preliminary data.</text>
</comment>